<dbReference type="PANTHER" id="PTHR33831:SF9">
    <property type="entry name" value="SPARK DOMAIN-CONTAINING PROTEIN"/>
    <property type="match status" value="1"/>
</dbReference>
<keyword evidence="4" id="KW-1185">Reference proteome</keyword>
<dbReference type="InterPro" id="IPR040336">
    <property type="entry name" value="At1g61900-like"/>
</dbReference>
<dbReference type="InterPro" id="IPR043891">
    <property type="entry name" value="SPARK"/>
</dbReference>
<name>A0ABQ7VJK5_SOLTU</name>
<evidence type="ECO:0000259" key="2">
    <source>
        <dbReference type="Pfam" id="PF26584"/>
    </source>
</evidence>
<evidence type="ECO:0000313" key="3">
    <source>
        <dbReference type="EMBL" id="KAH0763508.1"/>
    </source>
</evidence>
<organism evidence="3 4">
    <name type="scientific">Solanum tuberosum</name>
    <name type="common">Potato</name>
    <dbReference type="NCBI Taxonomy" id="4113"/>
    <lineage>
        <taxon>Eukaryota</taxon>
        <taxon>Viridiplantae</taxon>
        <taxon>Streptophyta</taxon>
        <taxon>Embryophyta</taxon>
        <taxon>Tracheophyta</taxon>
        <taxon>Spermatophyta</taxon>
        <taxon>Magnoliopsida</taxon>
        <taxon>eudicotyledons</taxon>
        <taxon>Gunneridae</taxon>
        <taxon>Pentapetalae</taxon>
        <taxon>asterids</taxon>
        <taxon>lamiids</taxon>
        <taxon>Solanales</taxon>
        <taxon>Solanaceae</taxon>
        <taxon>Solanoideae</taxon>
        <taxon>Solaneae</taxon>
        <taxon>Solanum</taxon>
    </lineage>
</organism>
<evidence type="ECO:0008006" key="5">
    <source>
        <dbReference type="Google" id="ProtNLM"/>
    </source>
</evidence>
<dbReference type="Pfam" id="PF26584">
    <property type="entry name" value="At1g61900"/>
    <property type="match status" value="1"/>
</dbReference>
<evidence type="ECO:0000313" key="4">
    <source>
        <dbReference type="Proteomes" id="UP000826656"/>
    </source>
</evidence>
<dbReference type="EMBL" id="JAIVGD010000013">
    <property type="protein sequence ID" value="KAH0763508.1"/>
    <property type="molecule type" value="Genomic_DNA"/>
</dbReference>
<reference evidence="3 4" key="1">
    <citation type="journal article" date="2021" name="bioRxiv">
        <title>Chromosome-scale and haplotype-resolved genome assembly of a tetraploid potato cultivar.</title>
        <authorList>
            <person name="Sun H."/>
            <person name="Jiao W.-B."/>
            <person name="Krause K."/>
            <person name="Campoy J.A."/>
            <person name="Goel M."/>
            <person name="Folz-Donahue K."/>
            <person name="Kukat C."/>
            <person name="Huettel B."/>
            <person name="Schneeberger K."/>
        </authorList>
    </citation>
    <scope>NUCLEOTIDE SEQUENCE [LARGE SCALE GENOMIC DNA]</scope>
    <source>
        <strain evidence="3">SolTubOtavaFocal</strain>
        <tissue evidence="3">Leaves</tissue>
    </source>
</reference>
<feature type="domain" description="SPARK" evidence="1">
    <location>
        <begin position="154"/>
        <end position="302"/>
    </location>
</feature>
<evidence type="ECO:0000259" key="1">
    <source>
        <dbReference type="Pfam" id="PF19160"/>
    </source>
</evidence>
<protein>
    <recommendedName>
        <fullName evidence="5">SPARK domain-containing protein</fullName>
    </recommendedName>
</protein>
<dbReference type="InterPro" id="IPR059003">
    <property type="entry name" value="At1g61900_C"/>
</dbReference>
<comment type="caution">
    <text evidence="3">The sequence shown here is derived from an EMBL/GenBank/DDBJ whole genome shotgun (WGS) entry which is preliminary data.</text>
</comment>
<feature type="domain" description="At1g61900-like C-terminal" evidence="2">
    <location>
        <begin position="356"/>
        <end position="429"/>
    </location>
</feature>
<proteinExistence type="predicted"/>
<dbReference type="PANTHER" id="PTHR33831">
    <property type="entry name" value="GPI-ANCHORED PROTEIN"/>
    <property type="match status" value="1"/>
</dbReference>
<sequence>MYLLSGDGYVGLKDDSEMYICCFSPCLGYELSSFPKFWRQAENQLFVKNIYSALAGQTISAPRPYLSDVLIPLHLLLLESVVLLCIALDIKGGKCLQESSCSSLNNLKGSLIMDIKEDTLLLETSPTAAPQPLLPLLAPSPLAPFTNSTSPKLSGLCTLNFAAVKSMMTVTSIDCVAPFAEYLANVMCCPQLETTLVILIGQSSKHSNMLALNGSLAKHCLSDFQQLLVSQGANDTLQQICSLHPENLTEGSCPVKDVHEFESTVDSSSLLDTCGKNDLVNECCEETCGNAITEAAKKLALKAYDISRMDDPHVLSDHTTRVNDCKRIVHRWLASKLEPAGAKHVLRGLSNCKNNKVCPLVFPNMKNITKACGDGMNNQTRCCNTVKRYVSHLQRQSFVTNLQALDCAASLGLKLQKDNVSKNVYNLCHISLKDFSVQVTPEVSGCLLSSLPSDAILDKTLGIGFVCDLNDNIPAPWPSMSQLQASSCKKSVRIPALPAVASGQIRLFIDTDFSFIRQVLKD</sequence>
<dbReference type="Pfam" id="PF19160">
    <property type="entry name" value="SPARK"/>
    <property type="match status" value="1"/>
</dbReference>
<accession>A0ABQ7VJK5</accession>
<dbReference type="Proteomes" id="UP000826656">
    <property type="component" value="Unassembled WGS sequence"/>
</dbReference>
<gene>
    <name evidence="3" type="ORF">KY290_019581</name>
</gene>